<accession>A0A8W8JDY6</accession>
<dbReference type="InterPro" id="IPR031521">
    <property type="entry name" value="DUF4695"/>
</dbReference>
<keyword evidence="3" id="KW-1185">Reference proteome</keyword>
<feature type="compositionally biased region" description="Basic residues" evidence="1">
    <location>
        <begin position="199"/>
        <end position="211"/>
    </location>
</feature>
<dbReference type="Proteomes" id="UP000005408">
    <property type="component" value="Unassembled WGS sequence"/>
</dbReference>
<proteinExistence type="predicted"/>
<reference evidence="2" key="1">
    <citation type="submission" date="2022-08" db="UniProtKB">
        <authorList>
            <consortium name="EnsemblMetazoa"/>
        </authorList>
    </citation>
    <scope>IDENTIFICATION</scope>
    <source>
        <strain evidence="2">05x7-T-G4-1.051#20</strain>
    </source>
</reference>
<dbReference type="Pfam" id="PF15766">
    <property type="entry name" value="DUF4695"/>
    <property type="match status" value="1"/>
</dbReference>
<evidence type="ECO:0000256" key="1">
    <source>
        <dbReference type="SAM" id="MobiDB-lite"/>
    </source>
</evidence>
<evidence type="ECO:0000313" key="2">
    <source>
        <dbReference type="EnsemblMetazoa" id="G18028.29:cds"/>
    </source>
</evidence>
<feature type="compositionally biased region" description="Basic and acidic residues" evidence="1">
    <location>
        <begin position="154"/>
        <end position="178"/>
    </location>
</feature>
<feature type="region of interest" description="Disordered" evidence="1">
    <location>
        <begin position="72"/>
        <end position="101"/>
    </location>
</feature>
<protein>
    <submittedName>
        <fullName evidence="2">Uncharacterized protein</fullName>
    </submittedName>
</protein>
<name>A0A8W8JDY6_MAGGI</name>
<evidence type="ECO:0000313" key="3">
    <source>
        <dbReference type="Proteomes" id="UP000005408"/>
    </source>
</evidence>
<dbReference type="AlphaFoldDB" id="A0A8W8JDY6"/>
<organism evidence="2 3">
    <name type="scientific">Magallana gigas</name>
    <name type="common">Pacific oyster</name>
    <name type="synonym">Crassostrea gigas</name>
    <dbReference type="NCBI Taxonomy" id="29159"/>
    <lineage>
        <taxon>Eukaryota</taxon>
        <taxon>Metazoa</taxon>
        <taxon>Spiralia</taxon>
        <taxon>Lophotrochozoa</taxon>
        <taxon>Mollusca</taxon>
        <taxon>Bivalvia</taxon>
        <taxon>Autobranchia</taxon>
        <taxon>Pteriomorphia</taxon>
        <taxon>Ostreida</taxon>
        <taxon>Ostreoidea</taxon>
        <taxon>Ostreidae</taxon>
        <taxon>Magallana</taxon>
    </lineage>
</organism>
<dbReference type="EnsemblMetazoa" id="G18028.29">
    <property type="protein sequence ID" value="G18028.29:cds"/>
    <property type="gene ID" value="G18028"/>
</dbReference>
<sequence length="220" mass="24891">MTAVTLTSRNVASGTVCSLWVRLIGKLGTEPLARIIFFLQTGEFSCGKEEMGTRVHDPLFHYETHFPERLSRLHLTPDLGPQSPQRRNRRTRSSRQDVRYKTQPVTFDEIQEVDEENIHDENAAEEIKSMQAFSRSMDGLLPKVGTKAGKKAPKNAESRLTETAEDGQNKENVDRPVSEKQTNTNVSGLPPTGLSRDPRRQRMTAKAKRRQMMAEAREGE</sequence>
<feature type="region of interest" description="Disordered" evidence="1">
    <location>
        <begin position="140"/>
        <end position="220"/>
    </location>
</feature>